<proteinExistence type="inferred from homology"/>
<evidence type="ECO:0000256" key="12">
    <source>
        <dbReference type="RuleBase" id="RU000679"/>
    </source>
</evidence>
<keyword evidence="5 12" id="KW-0812">Transmembrane</keyword>
<dbReference type="EMBL" id="JARQZJ010000121">
    <property type="protein sequence ID" value="KAK9888760.1"/>
    <property type="molecule type" value="Genomic_DNA"/>
</dbReference>
<feature type="transmembrane region" description="Helical" evidence="13">
    <location>
        <begin position="127"/>
        <end position="151"/>
    </location>
</feature>
<dbReference type="PRINTS" id="PR01078">
    <property type="entry name" value="AMINACHANNEL"/>
</dbReference>
<comment type="subcellular location">
    <subcellularLocation>
        <location evidence="1">Membrane</location>
        <topology evidence="1">Multi-pass membrane protein</topology>
    </subcellularLocation>
</comment>
<dbReference type="AlphaFoldDB" id="A0AAW1V284"/>
<dbReference type="Proteomes" id="UP001431783">
    <property type="component" value="Unassembled WGS sequence"/>
</dbReference>
<evidence type="ECO:0000313" key="14">
    <source>
        <dbReference type="EMBL" id="KAK9888760.1"/>
    </source>
</evidence>
<evidence type="ECO:0000256" key="3">
    <source>
        <dbReference type="ARBA" id="ARBA00022448"/>
    </source>
</evidence>
<evidence type="ECO:0000256" key="10">
    <source>
        <dbReference type="ARBA" id="ARBA00023201"/>
    </source>
</evidence>
<evidence type="ECO:0000256" key="7">
    <source>
        <dbReference type="ARBA" id="ARBA00023053"/>
    </source>
</evidence>
<evidence type="ECO:0000256" key="2">
    <source>
        <dbReference type="ARBA" id="ARBA00007193"/>
    </source>
</evidence>
<evidence type="ECO:0000313" key="15">
    <source>
        <dbReference type="Proteomes" id="UP001431783"/>
    </source>
</evidence>
<keyword evidence="9 13" id="KW-0472">Membrane</keyword>
<evidence type="ECO:0000256" key="9">
    <source>
        <dbReference type="ARBA" id="ARBA00023136"/>
    </source>
</evidence>
<dbReference type="PANTHER" id="PTHR11690:SF243">
    <property type="entry name" value="PICKPOCKET 12-RELATED"/>
    <property type="match status" value="1"/>
</dbReference>
<keyword evidence="11 12" id="KW-0407">Ion channel</keyword>
<dbReference type="Pfam" id="PF00858">
    <property type="entry name" value="ASC"/>
    <property type="match status" value="1"/>
</dbReference>
<evidence type="ECO:0000256" key="5">
    <source>
        <dbReference type="ARBA" id="ARBA00022692"/>
    </source>
</evidence>
<evidence type="ECO:0000256" key="11">
    <source>
        <dbReference type="ARBA" id="ARBA00023303"/>
    </source>
</evidence>
<keyword evidence="15" id="KW-1185">Reference proteome</keyword>
<dbReference type="Gene3D" id="1.10.287.770">
    <property type="entry name" value="YojJ-like"/>
    <property type="match status" value="1"/>
</dbReference>
<keyword evidence="10 12" id="KW-0739">Sodium transport</keyword>
<keyword evidence="3 12" id="KW-0813">Transport</keyword>
<comment type="caution">
    <text evidence="14">The sequence shown here is derived from an EMBL/GenBank/DDBJ whole genome shotgun (WGS) entry which is preliminary data.</text>
</comment>
<comment type="similarity">
    <text evidence="2 12">Belongs to the amiloride-sensitive sodium channel (TC 1.A.6) family.</text>
</comment>
<accession>A0AAW1V284</accession>
<keyword evidence="7" id="KW-0915">Sodium</keyword>
<sequence>MSNYTNERCGCIPYFLPKNKQVTTCSKKQAKCQQEAKSTVELSSEASQEIIANCKCLPGCFEVTYKKTGTYSSLGIEYYMNASQEKTNYDKKNIAKAHFFFEHGKFSKQVKSEVFGFTDVVSSCGGLLSLFVGFSLLSLIEFVYFATLRLLCKKMRRHRSRPSFMSHVLK</sequence>
<dbReference type="PANTHER" id="PTHR11690">
    <property type="entry name" value="AMILORIDE-SENSITIVE SODIUM CHANNEL-RELATED"/>
    <property type="match status" value="1"/>
</dbReference>
<organism evidence="14 15">
    <name type="scientific">Henosepilachna vigintioctopunctata</name>
    <dbReference type="NCBI Taxonomy" id="420089"/>
    <lineage>
        <taxon>Eukaryota</taxon>
        <taxon>Metazoa</taxon>
        <taxon>Ecdysozoa</taxon>
        <taxon>Arthropoda</taxon>
        <taxon>Hexapoda</taxon>
        <taxon>Insecta</taxon>
        <taxon>Pterygota</taxon>
        <taxon>Neoptera</taxon>
        <taxon>Endopterygota</taxon>
        <taxon>Coleoptera</taxon>
        <taxon>Polyphaga</taxon>
        <taxon>Cucujiformia</taxon>
        <taxon>Coccinelloidea</taxon>
        <taxon>Coccinellidae</taxon>
        <taxon>Epilachninae</taxon>
        <taxon>Epilachnini</taxon>
        <taxon>Henosepilachna</taxon>
    </lineage>
</organism>
<keyword evidence="4 12" id="KW-0894">Sodium channel</keyword>
<evidence type="ECO:0000256" key="8">
    <source>
        <dbReference type="ARBA" id="ARBA00023065"/>
    </source>
</evidence>
<protein>
    <submittedName>
        <fullName evidence="14">Uncharacterized protein</fullName>
    </submittedName>
</protein>
<keyword evidence="6 13" id="KW-1133">Transmembrane helix</keyword>
<keyword evidence="8 12" id="KW-0406">Ion transport</keyword>
<evidence type="ECO:0000256" key="4">
    <source>
        <dbReference type="ARBA" id="ARBA00022461"/>
    </source>
</evidence>
<dbReference type="GO" id="GO:0015280">
    <property type="term" value="F:ligand-gated sodium channel activity"/>
    <property type="evidence" value="ECO:0007669"/>
    <property type="project" value="TreeGrafter"/>
</dbReference>
<dbReference type="InterPro" id="IPR001873">
    <property type="entry name" value="ENaC"/>
</dbReference>
<gene>
    <name evidence="14" type="ORF">WA026_000985</name>
</gene>
<evidence type="ECO:0000256" key="6">
    <source>
        <dbReference type="ARBA" id="ARBA00022989"/>
    </source>
</evidence>
<evidence type="ECO:0000256" key="1">
    <source>
        <dbReference type="ARBA" id="ARBA00004141"/>
    </source>
</evidence>
<reference evidence="14 15" key="1">
    <citation type="submission" date="2023-03" db="EMBL/GenBank/DDBJ databases">
        <title>Genome insight into feeding habits of ladybird beetles.</title>
        <authorList>
            <person name="Li H.-S."/>
            <person name="Huang Y.-H."/>
            <person name="Pang H."/>
        </authorList>
    </citation>
    <scope>NUCLEOTIDE SEQUENCE [LARGE SCALE GENOMIC DNA]</scope>
    <source>
        <strain evidence="14">SYSU_2023b</strain>
        <tissue evidence="14">Whole body</tissue>
    </source>
</reference>
<evidence type="ECO:0000256" key="13">
    <source>
        <dbReference type="SAM" id="Phobius"/>
    </source>
</evidence>
<dbReference type="GO" id="GO:0005886">
    <property type="term" value="C:plasma membrane"/>
    <property type="evidence" value="ECO:0007669"/>
    <property type="project" value="TreeGrafter"/>
</dbReference>
<name>A0AAW1V284_9CUCU</name>